<accession>A0ABW1Q4D1</accession>
<reference evidence="3" key="1">
    <citation type="journal article" date="2019" name="Int. J. Syst. Evol. Microbiol.">
        <title>The Global Catalogue of Microorganisms (GCM) 10K type strain sequencing project: providing services to taxonomists for standard genome sequencing and annotation.</title>
        <authorList>
            <consortium name="The Broad Institute Genomics Platform"/>
            <consortium name="The Broad Institute Genome Sequencing Center for Infectious Disease"/>
            <person name="Wu L."/>
            <person name="Ma J."/>
        </authorList>
    </citation>
    <scope>NUCLEOTIDE SEQUENCE [LARGE SCALE GENOMIC DNA]</scope>
    <source>
        <strain evidence="3">JCM30009</strain>
    </source>
</reference>
<keyword evidence="1" id="KW-0472">Membrane</keyword>
<keyword evidence="1" id="KW-1133">Transmembrane helix</keyword>
<protein>
    <recommendedName>
        <fullName evidence="4">Bacteriophage protein</fullName>
    </recommendedName>
</protein>
<gene>
    <name evidence="2" type="ORF">ACFPZP_19445</name>
</gene>
<evidence type="ECO:0000256" key="1">
    <source>
        <dbReference type="SAM" id="Phobius"/>
    </source>
</evidence>
<organism evidence="2 3">
    <name type="scientific">Citrobacter bitternis</name>
    <dbReference type="NCBI Taxonomy" id="1585982"/>
    <lineage>
        <taxon>Bacteria</taxon>
        <taxon>Pseudomonadati</taxon>
        <taxon>Pseudomonadota</taxon>
        <taxon>Gammaproteobacteria</taxon>
        <taxon>Enterobacterales</taxon>
        <taxon>Enterobacteriaceae</taxon>
        <taxon>Citrobacter</taxon>
    </lineage>
</organism>
<sequence length="99" mass="11366">MLRMNTSNGFWSYFWSAITGFFAMLTLQDVLFAAGAVVTAYFTWLTYRSNNRRNKTIEEEERKRTAILQAAYARGDVSEIKQAAKALNDIESVMQPQQD</sequence>
<proteinExistence type="predicted"/>
<name>A0ABW1Q4D1_9ENTR</name>
<evidence type="ECO:0000313" key="3">
    <source>
        <dbReference type="Proteomes" id="UP001596169"/>
    </source>
</evidence>
<dbReference type="Proteomes" id="UP001596169">
    <property type="component" value="Unassembled WGS sequence"/>
</dbReference>
<dbReference type="EMBL" id="JBHSRG010000011">
    <property type="protein sequence ID" value="MFC6123226.1"/>
    <property type="molecule type" value="Genomic_DNA"/>
</dbReference>
<feature type="transmembrane region" description="Helical" evidence="1">
    <location>
        <begin position="12"/>
        <end position="45"/>
    </location>
</feature>
<evidence type="ECO:0000313" key="2">
    <source>
        <dbReference type="EMBL" id="MFC6123226.1"/>
    </source>
</evidence>
<keyword evidence="1" id="KW-0812">Transmembrane</keyword>
<evidence type="ECO:0008006" key="4">
    <source>
        <dbReference type="Google" id="ProtNLM"/>
    </source>
</evidence>
<dbReference type="RefSeq" id="WP_378109206.1">
    <property type="nucleotide sequence ID" value="NZ_JBHSRG010000011.1"/>
</dbReference>
<comment type="caution">
    <text evidence="2">The sequence shown here is derived from an EMBL/GenBank/DDBJ whole genome shotgun (WGS) entry which is preliminary data.</text>
</comment>
<keyword evidence="3" id="KW-1185">Reference proteome</keyword>